<feature type="compositionally biased region" description="Polar residues" evidence="1">
    <location>
        <begin position="454"/>
        <end position="471"/>
    </location>
</feature>
<sequence length="799" mass="90386">MIQPTGPGTNMPSDDDEDHNPNMSSNQNALPVLRKIKTEPNLVEEKPMVKHIKSEVEDNIKPNKTLKKTLPASGKIEQELNSAEQKRSATSCTVISDDETVRSTELYAKLQNLSPPNCQLAGKNLMQFFNSLNLVQPLIPQHYVPVIPTPQLVLSLPTIVDPFPSIGTNVDQAQNTPNSAFLVQNMSLNIKSEAEEQSMEPVHPPVKRTKNDNQKSAQTLPSHGVLPNIKTESQEDHNQIESIQAAEAATMNEHEKATTHASNKTQQTSTDEDEYEDVWTVCDSVPRIRTDLQARNKYRSAFRVVARRIIHRPVAQMNCGNVQSTCTTTTVAPDNLLSKIRFELQRENKYKSVFTVVARRAVHRPVAQMNCGNVQSACSSSTVAPDDLLSKIRFELQGENKQKSAFTVVARGTAPWPVAENNCEDVQSVCTPTTVVPHVPLPEIRTEPEISDKQPIQSPQTTETVSSTENLQILPEPPREKISKDSTTGSSDDYGDNIPTPPTINYPVRKTVLRRTHSTEPGLEPGLSHLIKELGTHPIVSFAFLEDELYPKHLKRQIWGDVLPNSTPVDMEVTQKRILMKMENTTTEHIKEIESIHLLRLAAYLTEDGVKTISIFLQTKEHTEGSTETMNGSEAFEKVTEYVNKFVIERLHIQFMNCNSQEYVEELVSLGKQSLRVVHVEFWAFHRTTTCFSMNDSGVLKNLLNNCHPFYLKKLTINSQKDWFCMKNKQWIKGDLWDNLEYFETTELLGFPVRDFSHMKNVKGKVHEMKMIDLDFFIETYRFNAHLNSSFDFYILNGV</sequence>
<gene>
    <name evidence="2" type="ORF">CAEBREN_24897</name>
</gene>
<evidence type="ECO:0000313" key="3">
    <source>
        <dbReference type="Proteomes" id="UP000008068"/>
    </source>
</evidence>
<dbReference type="InParanoid" id="G0P8L9"/>
<proteinExistence type="predicted"/>
<feature type="region of interest" description="Disordered" evidence="1">
    <location>
        <begin position="1"/>
        <end position="32"/>
    </location>
</feature>
<feature type="compositionally biased region" description="Polar residues" evidence="1">
    <location>
        <begin position="259"/>
        <end position="269"/>
    </location>
</feature>
<evidence type="ECO:0000256" key="1">
    <source>
        <dbReference type="SAM" id="MobiDB-lite"/>
    </source>
</evidence>
<organism evidence="3">
    <name type="scientific">Caenorhabditis brenneri</name>
    <name type="common">Nematode worm</name>
    <dbReference type="NCBI Taxonomy" id="135651"/>
    <lineage>
        <taxon>Eukaryota</taxon>
        <taxon>Metazoa</taxon>
        <taxon>Ecdysozoa</taxon>
        <taxon>Nematoda</taxon>
        <taxon>Chromadorea</taxon>
        <taxon>Rhabditida</taxon>
        <taxon>Rhabditina</taxon>
        <taxon>Rhabditomorpha</taxon>
        <taxon>Rhabditoidea</taxon>
        <taxon>Rhabditidae</taxon>
        <taxon>Peloderinae</taxon>
        <taxon>Caenorhabditis</taxon>
    </lineage>
</organism>
<dbReference type="HOGENOM" id="CLU_352049_0_0_1"/>
<name>G0P8L9_CAEBE</name>
<feature type="region of interest" description="Disordered" evidence="1">
    <location>
        <begin position="194"/>
        <end position="274"/>
    </location>
</feature>
<evidence type="ECO:0000313" key="2">
    <source>
        <dbReference type="EMBL" id="EGT47935.1"/>
    </source>
</evidence>
<keyword evidence="3" id="KW-1185">Reference proteome</keyword>
<feature type="region of interest" description="Disordered" evidence="1">
    <location>
        <begin position="446"/>
        <end position="505"/>
    </location>
</feature>
<reference evidence="3" key="1">
    <citation type="submission" date="2011-07" db="EMBL/GenBank/DDBJ databases">
        <authorList>
            <consortium name="Caenorhabditis brenneri Sequencing and Analysis Consortium"/>
            <person name="Wilson R.K."/>
        </authorList>
    </citation>
    <scope>NUCLEOTIDE SEQUENCE [LARGE SCALE GENOMIC DNA]</scope>
    <source>
        <strain evidence="3">PB2801</strain>
    </source>
</reference>
<dbReference type="Proteomes" id="UP000008068">
    <property type="component" value="Unassembled WGS sequence"/>
</dbReference>
<dbReference type="EMBL" id="GL380136">
    <property type="protein sequence ID" value="EGT47935.1"/>
    <property type="molecule type" value="Genomic_DNA"/>
</dbReference>
<feature type="compositionally biased region" description="Polar residues" evidence="1">
    <location>
        <begin position="1"/>
        <end position="12"/>
    </location>
</feature>
<protein>
    <submittedName>
        <fullName evidence="2">Uncharacterized protein</fullName>
    </submittedName>
</protein>
<accession>G0P8L9</accession>
<dbReference type="AlphaFoldDB" id="G0P8L9"/>